<gene>
    <name evidence="2" type="ORF">RDV89_01910</name>
</gene>
<feature type="signal peptide" evidence="1">
    <location>
        <begin position="1"/>
        <end position="36"/>
    </location>
</feature>
<evidence type="ECO:0000313" key="3">
    <source>
        <dbReference type="Proteomes" id="UP001268542"/>
    </source>
</evidence>
<dbReference type="SUPFAM" id="SSF48239">
    <property type="entry name" value="Terpenoid cyclases/Protein prenyltransferases"/>
    <property type="match status" value="1"/>
</dbReference>
<accession>A0ABU3PRI6</accession>
<comment type="caution">
    <text evidence="2">The sequence shown here is derived from an EMBL/GenBank/DDBJ whole genome shotgun (WGS) entry which is preliminary data.</text>
</comment>
<dbReference type="Gene3D" id="1.50.10.20">
    <property type="match status" value="1"/>
</dbReference>
<keyword evidence="3" id="KW-1185">Reference proteome</keyword>
<dbReference type="EMBL" id="JAVYII010000001">
    <property type="protein sequence ID" value="MDT9591806.1"/>
    <property type="molecule type" value="Genomic_DNA"/>
</dbReference>
<dbReference type="Proteomes" id="UP001268542">
    <property type="component" value="Unassembled WGS sequence"/>
</dbReference>
<organism evidence="2 3">
    <name type="scientific">Nocardioides imazamoxiresistens</name>
    <dbReference type="NCBI Taxonomy" id="3231893"/>
    <lineage>
        <taxon>Bacteria</taxon>
        <taxon>Bacillati</taxon>
        <taxon>Actinomycetota</taxon>
        <taxon>Actinomycetes</taxon>
        <taxon>Propionibacteriales</taxon>
        <taxon>Nocardioidaceae</taxon>
        <taxon>Nocardioides</taxon>
    </lineage>
</organism>
<evidence type="ECO:0000256" key="1">
    <source>
        <dbReference type="SAM" id="SignalP"/>
    </source>
</evidence>
<proteinExistence type="predicted"/>
<reference evidence="2 3" key="1">
    <citation type="submission" date="2023-08" db="EMBL/GenBank/DDBJ databases">
        <title>Nocardioides seae sp. nov., a bacterium isolated from a soil.</title>
        <authorList>
            <person name="Wang X."/>
        </authorList>
    </citation>
    <scope>NUCLEOTIDE SEQUENCE [LARGE SCALE GENOMIC DNA]</scope>
    <source>
        <strain evidence="2 3">YZH12</strain>
    </source>
</reference>
<evidence type="ECO:0008006" key="4">
    <source>
        <dbReference type="Google" id="ProtNLM"/>
    </source>
</evidence>
<sequence length="560" mass="56858">MSVRLLPGRRAGALAVAAVAASATTLALLAPAAATAAPAAPAPAQVPGDAYDPAPVRNGADWLVGELDGDVFRTSFGPNVSGTVDAARSLAIVGADADASATVEALVPHAASYVGDNGFGTLVGAGSTAKLAHVVQLVGGDPRDYAGIDLVAQLESRVATEGPTAGRISDEFDPENEFGADFANTIGQAFAADVLTEAGSELAGPVTDFLLQQQCADGGFRLTFSAPDAEDQSCTEDPSGTDVTAYAVQGLASQLENGEVATAADDAVAYLKGSQAADGSWTDGVGGTANANSTGLAGQTLGLVGDIPGNPFVVADQPELAAIWLRKNQVDEVATCTTSLRYEKGAQAFDPAALSLGRTQGITDGTAYQWQLSSAQTLPALQWTPAAEDDAALSIDPYRVRAGTVAPVGITGLAPGQSACLVGAVATPVAVNAKINGTTTGRVQTPSLVAGSVRLGVTLVTSTQIATDKAYWLVSATRFELSHSGTAPRNGNHTATILGAAAFEPITVTLNGRVVLRTRADVNGRAVLTFPVGSTVGRQPFVIRGESADRYRTSTVNVTR</sequence>
<feature type="chain" id="PRO_5045371791" description="Squalene cyclase C-terminal domain-containing protein" evidence="1">
    <location>
        <begin position="37"/>
        <end position="560"/>
    </location>
</feature>
<dbReference type="InterPro" id="IPR008930">
    <property type="entry name" value="Terpenoid_cyclase/PrenylTrfase"/>
</dbReference>
<evidence type="ECO:0000313" key="2">
    <source>
        <dbReference type="EMBL" id="MDT9591806.1"/>
    </source>
</evidence>
<dbReference type="RefSeq" id="WP_315730841.1">
    <property type="nucleotide sequence ID" value="NZ_JAVYII010000001.1"/>
</dbReference>
<keyword evidence="1" id="KW-0732">Signal</keyword>
<protein>
    <recommendedName>
        <fullName evidence="4">Squalene cyclase C-terminal domain-containing protein</fullName>
    </recommendedName>
</protein>
<name>A0ABU3PRI6_9ACTN</name>